<proteinExistence type="predicted"/>
<reference evidence="1 2" key="1">
    <citation type="submission" date="2018-08" db="EMBL/GenBank/DDBJ databases">
        <title>Recombination of ecologically and evolutionarily significant loci maintains genetic cohesion in the Pseudomonas syringae species complex.</title>
        <authorList>
            <person name="Dillon M."/>
            <person name="Thakur S."/>
            <person name="Almeida R.N.D."/>
            <person name="Weir B.S."/>
            <person name="Guttman D.S."/>
        </authorList>
    </citation>
    <scope>NUCLEOTIDE SEQUENCE [LARGE SCALE GENOMIC DNA]</scope>
    <source>
        <strain evidence="1 2">ICMP 14479</strain>
    </source>
</reference>
<dbReference type="AlphaFoldDB" id="A0A3M5W3U0"/>
<dbReference type="Proteomes" id="UP000280395">
    <property type="component" value="Unassembled WGS sequence"/>
</dbReference>
<evidence type="ECO:0000313" key="1">
    <source>
        <dbReference type="EMBL" id="RMU64758.1"/>
    </source>
</evidence>
<dbReference type="EMBL" id="RBUA01000190">
    <property type="protein sequence ID" value="RMU64758.1"/>
    <property type="molecule type" value="Genomic_DNA"/>
</dbReference>
<evidence type="ECO:0000313" key="2">
    <source>
        <dbReference type="Proteomes" id="UP000280395"/>
    </source>
</evidence>
<sequence>MVRAVQIMFPGRVTAFSPYSVSYGRQQTIQSALHSLDQHKTLISTQGKISICVISRKAKVSIIKTKSRADCRLISMLLLLAGSVPLSGCHRLTPEQRVNAWVDSGGKSAPTYLTSEEIKRIEERRYGRVLGTTLAQNVFWANGEGLRGSVKLRMKLDRQGDVLRCEAQPMDAGSPPGFTNVVTDVCWSSIWESVPEGLQNPVDGTFEVTVPLIASGNTSPISDYERRHQRAAVESRFFWDNVVAKQSINAFGQARFEFTANAKGQVARCDVTLKKNYLRPEHFHPDPALQKALATQCLQLDLQQMSGFRVREDGVAHRVVFVEYLPWKKQVGRYSE</sequence>
<gene>
    <name evidence="1" type="ORF">ALP29_02212</name>
</gene>
<comment type="caution">
    <text evidence="1">The sequence shown here is derived from an EMBL/GenBank/DDBJ whole genome shotgun (WGS) entry which is preliminary data.</text>
</comment>
<name>A0A3M5W3U0_PSESX</name>
<accession>A0A3M5W3U0</accession>
<protein>
    <submittedName>
        <fullName evidence="1">Uncharacterized protein</fullName>
    </submittedName>
</protein>
<organism evidence="1 2">
    <name type="scientific">Pseudomonas syringae pv. avii</name>
    <dbReference type="NCBI Taxonomy" id="663959"/>
    <lineage>
        <taxon>Bacteria</taxon>
        <taxon>Pseudomonadati</taxon>
        <taxon>Pseudomonadota</taxon>
        <taxon>Gammaproteobacteria</taxon>
        <taxon>Pseudomonadales</taxon>
        <taxon>Pseudomonadaceae</taxon>
        <taxon>Pseudomonas</taxon>
        <taxon>Pseudomonas syringae</taxon>
    </lineage>
</organism>